<name>A0A7J8ME48_9ROSI</name>
<keyword evidence="2" id="KW-1185">Reference proteome</keyword>
<protein>
    <submittedName>
        <fullName evidence="1">Uncharacterized protein</fullName>
    </submittedName>
</protein>
<dbReference type="AlphaFoldDB" id="A0A7J8ME48"/>
<dbReference type="Proteomes" id="UP000593572">
    <property type="component" value="Unassembled WGS sequence"/>
</dbReference>
<evidence type="ECO:0000313" key="1">
    <source>
        <dbReference type="EMBL" id="MBA0562802.1"/>
    </source>
</evidence>
<proteinExistence type="predicted"/>
<evidence type="ECO:0000313" key="2">
    <source>
        <dbReference type="Proteomes" id="UP000593572"/>
    </source>
</evidence>
<gene>
    <name evidence="1" type="ORF">Golob_007823</name>
</gene>
<organism evidence="1 2">
    <name type="scientific">Gossypium lobatum</name>
    <dbReference type="NCBI Taxonomy" id="34289"/>
    <lineage>
        <taxon>Eukaryota</taxon>
        <taxon>Viridiplantae</taxon>
        <taxon>Streptophyta</taxon>
        <taxon>Embryophyta</taxon>
        <taxon>Tracheophyta</taxon>
        <taxon>Spermatophyta</taxon>
        <taxon>Magnoliopsida</taxon>
        <taxon>eudicotyledons</taxon>
        <taxon>Gunneridae</taxon>
        <taxon>Pentapetalae</taxon>
        <taxon>rosids</taxon>
        <taxon>malvids</taxon>
        <taxon>Malvales</taxon>
        <taxon>Malvaceae</taxon>
        <taxon>Malvoideae</taxon>
        <taxon>Gossypium</taxon>
    </lineage>
</organism>
<comment type="caution">
    <text evidence="1">The sequence shown here is derived from an EMBL/GenBank/DDBJ whole genome shotgun (WGS) entry which is preliminary data.</text>
</comment>
<accession>A0A7J8ME48</accession>
<dbReference type="EMBL" id="JABEZX010000008">
    <property type="protein sequence ID" value="MBA0562802.1"/>
    <property type="molecule type" value="Genomic_DNA"/>
</dbReference>
<reference evidence="1 2" key="1">
    <citation type="journal article" date="2019" name="Genome Biol. Evol.">
        <title>Insights into the evolution of the New World diploid cottons (Gossypium, subgenus Houzingenia) based on genome sequencing.</title>
        <authorList>
            <person name="Grover C.E."/>
            <person name="Arick M.A. 2nd"/>
            <person name="Thrash A."/>
            <person name="Conover J.L."/>
            <person name="Sanders W.S."/>
            <person name="Peterson D.G."/>
            <person name="Frelichowski J.E."/>
            <person name="Scheffler J.A."/>
            <person name="Scheffler B.E."/>
            <person name="Wendel J.F."/>
        </authorList>
    </citation>
    <scope>NUCLEOTIDE SEQUENCE [LARGE SCALE GENOMIC DNA]</scope>
    <source>
        <strain evidence="1">157</strain>
        <tissue evidence="1">Leaf</tissue>
    </source>
</reference>
<sequence>MARWSSCRQSHLCIPAWRLLCFLDRQHPFSLRLHVCHHLSHPRLPFPTRNRYCQHFHDLHLRFRYFRRYSQGIGEVPLRHSRRCRAYSSSVFDSALQCRL</sequence>